<accession>A0A6J5SF82</accession>
<feature type="region of interest" description="Disordered" evidence="1">
    <location>
        <begin position="1"/>
        <end position="35"/>
    </location>
</feature>
<evidence type="ECO:0000313" key="3">
    <source>
        <dbReference type="EMBL" id="CAB4212564.1"/>
    </source>
</evidence>
<gene>
    <name evidence="2" type="ORF">UFOVP1085_4</name>
    <name evidence="3" type="ORF">UFOVP1439_24</name>
</gene>
<organism evidence="3">
    <name type="scientific">uncultured Caudovirales phage</name>
    <dbReference type="NCBI Taxonomy" id="2100421"/>
    <lineage>
        <taxon>Viruses</taxon>
        <taxon>Duplodnaviria</taxon>
        <taxon>Heunggongvirae</taxon>
        <taxon>Uroviricota</taxon>
        <taxon>Caudoviricetes</taxon>
        <taxon>Peduoviridae</taxon>
        <taxon>Maltschvirus</taxon>
        <taxon>Maltschvirus maltsch</taxon>
    </lineage>
</organism>
<evidence type="ECO:0008006" key="4">
    <source>
        <dbReference type="Google" id="ProtNLM"/>
    </source>
</evidence>
<proteinExistence type="predicted"/>
<evidence type="ECO:0000313" key="2">
    <source>
        <dbReference type="EMBL" id="CAB4182466.1"/>
    </source>
</evidence>
<dbReference type="EMBL" id="LR797394">
    <property type="protein sequence ID" value="CAB4212564.1"/>
    <property type="molecule type" value="Genomic_DNA"/>
</dbReference>
<protein>
    <recommendedName>
        <fullName evidence="4">Terminase small subunit</fullName>
    </recommendedName>
</protein>
<name>A0A6J5SF82_9CAUD</name>
<reference evidence="3" key="1">
    <citation type="submission" date="2020-05" db="EMBL/GenBank/DDBJ databases">
        <authorList>
            <person name="Chiriac C."/>
            <person name="Salcher M."/>
            <person name="Ghai R."/>
            <person name="Kavagutti S V."/>
        </authorList>
    </citation>
    <scope>NUCLEOTIDE SEQUENCE</scope>
</reference>
<sequence>MAQKLNNNRVDRGKNKKAGNDAPESPAARKQRLAKQYGIKPKTKAFVDLLNDDIGITQVEAYRRLHPKASYNTAASASTNLLKKTSVIGYKDAAVKKAKRRIIELVDSGNESVALKASESIIDRNEGKAVQKSESTQQVVTVKLDLSGARLGAHYIRPEQLPAIE</sequence>
<dbReference type="EMBL" id="LR797026">
    <property type="protein sequence ID" value="CAB4182466.1"/>
    <property type="molecule type" value="Genomic_DNA"/>
</dbReference>
<evidence type="ECO:0000256" key="1">
    <source>
        <dbReference type="SAM" id="MobiDB-lite"/>
    </source>
</evidence>